<dbReference type="AlphaFoldDB" id="A0A815ANU8"/>
<comment type="caution">
    <text evidence="2">The sequence shown here is derived from an EMBL/GenBank/DDBJ whole genome shotgun (WGS) entry which is preliminary data.</text>
</comment>
<evidence type="ECO:0000313" key="2">
    <source>
        <dbReference type="EMBL" id="CAF1262200.1"/>
    </source>
</evidence>
<dbReference type="EMBL" id="CAJOBH010183195">
    <property type="protein sequence ID" value="CAF4944780.1"/>
    <property type="molecule type" value="Genomic_DNA"/>
</dbReference>
<protein>
    <submittedName>
        <fullName evidence="2">Uncharacterized protein</fullName>
    </submittedName>
</protein>
<evidence type="ECO:0000313" key="1">
    <source>
        <dbReference type="EMBL" id="CAF1188135.1"/>
    </source>
</evidence>
<accession>A0A815ANU8</accession>
<dbReference type="OrthoDB" id="9977735at2759"/>
<name>A0A815ANU8_9BILA</name>
<dbReference type="Proteomes" id="UP000663834">
    <property type="component" value="Unassembled WGS sequence"/>
</dbReference>
<gene>
    <name evidence="3" type="ORF">BYL167_LOCUS53782</name>
    <name evidence="1" type="ORF">CJN711_LOCUS11363</name>
    <name evidence="2" type="ORF">KQP761_LOCUS2855</name>
</gene>
<dbReference type="Proteomes" id="UP000663855">
    <property type="component" value="Unassembled WGS sequence"/>
</dbReference>
<proteinExistence type="predicted"/>
<evidence type="ECO:0000313" key="4">
    <source>
        <dbReference type="Proteomes" id="UP000663834"/>
    </source>
</evidence>
<reference evidence="2" key="1">
    <citation type="submission" date="2021-02" db="EMBL/GenBank/DDBJ databases">
        <authorList>
            <person name="Nowell W R."/>
        </authorList>
    </citation>
    <scope>NUCLEOTIDE SEQUENCE</scope>
</reference>
<dbReference type="EMBL" id="CAJNOW010000178">
    <property type="protein sequence ID" value="CAF1262200.1"/>
    <property type="molecule type" value="Genomic_DNA"/>
</dbReference>
<sequence length="210" mass="23516">MVERRIFNVYKRIPLVGIAYGAARGVAYGLAGDFDEAKYSLEMDPADLNPLRMPRNIMNGLVDASHSLDKGIWIGKRTLGDQPFGLTFSPGADGYHWCIQIDGVIYELGGSKRQVEIHIISKNENPEQYNSYCKRFSWTMLQGKSSTVSETTLYRYAKSFESSEYHVMMSASGDKVNCQTFASDMFAKGACITTRQARARILAVLPNILF</sequence>
<evidence type="ECO:0000313" key="3">
    <source>
        <dbReference type="EMBL" id="CAF4944780.1"/>
    </source>
</evidence>
<dbReference type="Proteomes" id="UP000681967">
    <property type="component" value="Unassembled WGS sequence"/>
</dbReference>
<dbReference type="EMBL" id="CAJNOV010004834">
    <property type="protein sequence ID" value="CAF1188135.1"/>
    <property type="molecule type" value="Genomic_DNA"/>
</dbReference>
<organism evidence="2 4">
    <name type="scientific">Rotaria magnacalcarata</name>
    <dbReference type="NCBI Taxonomy" id="392030"/>
    <lineage>
        <taxon>Eukaryota</taxon>
        <taxon>Metazoa</taxon>
        <taxon>Spiralia</taxon>
        <taxon>Gnathifera</taxon>
        <taxon>Rotifera</taxon>
        <taxon>Eurotatoria</taxon>
        <taxon>Bdelloidea</taxon>
        <taxon>Philodinida</taxon>
        <taxon>Philodinidae</taxon>
        <taxon>Rotaria</taxon>
    </lineage>
</organism>